<evidence type="ECO:0000256" key="5">
    <source>
        <dbReference type="ARBA" id="ARBA00022833"/>
    </source>
</evidence>
<comment type="subunit">
    <text evidence="2">Monomer.</text>
</comment>
<dbReference type="GO" id="GO:0008270">
    <property type="term" value="F:zinc ion binding"/>
    <property type="evidence" value="ECO:0007669"/>
    <property type="project" value="TreeGrafter"/>
</dbReference>
<comment type="caution">
    <text evidence="8">The sequence shown here is derived from an EMBL/GenBank/DDBJ whole genome shotgun (WGS) entry which is preliminary data.</text>
</comment>
<dbReference type="EMBL" id="JAACXV010013921">
    <property type="protein sequence ID" value="KAF7271652.1"/>
    <property type="molecule type" value="Genomic_DNA"/>
</dbReference>
<evidence type="ECO:0000313" key="9">
    <source>
        <dbReference type="Proteomes" id="UP000625711"/>
    </source>
</evidence>
<evidence type="ECO:0000256" key="2">
    <source>
        <dbReference type="ARBA" id="ARBA00011245"/>
    </source>
</evidence>
<evidence type="ECO:0000256" key="3">
    <source>
        <dbReference type="ARBA" id="ARBA00022723"/>
    </source>
</evidence>
<dbReference type="GO" id="GO:0005634">
    <property type="term" value="C:nucleus"/>
    <property type="evidence" value="ECO:0007669"/>
    <property type="project" value="UniProtKB-SubCell"/>
</dbReference>
<dbReference type="InterPro" id="IPR015021">
    <property type="entry name" value="C11orf54_DUF1907"/>
</dbReference>
<name>A0A834HZ53_RHYFE</name>
<dbReference type="GO" id="GO:0016788">
    <property type="term" value="F:hydrolase activity, acting on ester bonds"/>
    <property type="evidence" value="ECO:0007669"/>
    <property type="project" value="TreeGrafter"/>
</dbReference>
<keyword evidence="3" id="KW-0479">Metal-binding</keyword>
<comment type="subcellular location">
    <subcellularLocation>
        <location evidence="1">Nucleus</location>
    </subcellularLocation>
</comment>
<keyword evidence="4" id="KW-0378">Hydrolase</keyword>
<gene>
    <name evidence="8" type="ORF">GWI33_015501</name>
</gene>
<dbReference type="PANTHER" id="PTHR13204:SF1">
    <property type="entry name" value="ESTER HYDROLASE C11ORF54"/>
    <property type="match status" value="1"/>
</dbReference>
<organism evidence="8 9">
    <name type="scientific">Rhynchophorus ferrugineus</name>
    <name type="common">Red palm weevil</name>
    <name type="synonym">Curculio ferrugineus</name>
    <dbReference type="NCBI Taxonomy" id="354439"/>
    <lineage>
        <taxon>Eukaryota</taxon>
        <taxon>Metazoa</taxon>
        <taxon>Ecdysozoa</taxon>
        <taxon>Arthropoda</taxon>
        <taxon>Hexapoda</taxon>
        <taxon>Insecta</taxon>
        <taxon>Pterygota</taxon>
        <taxon>Neoptera</taxon>
        <taxon>Endopterygota</taxon>
        <taxon>Coleoptera</taxon>
        <taxon>Polyphaga</taxon>
        <taxon>Cucujiformia</taxon>
        <taxon>Curculionidae</taxon>
        <taxon>Dryophthorinae</taxon>
        <taxon>Rhynchophorus</taxon>
    </lineage>
</organism>
<feature type="domain" description="DUF1907" evidence="7">
    <location>
        <begin position="26"/>
        <end position="307"/>
    </location>
</feature>
<evidence type="ECO:0000259" key="7">
    <source>
        <dbReference type="SMART" id="SM01168"/>
    </source>
</evidence>
<evidence type="ECO:0000256" key="6">
    <source>
        <dbReference type="ARBA" id="ARBA00023242"/>
    </source>
</evidence>
<reference evidence="8" key="1">
    <citation type="submission" date="2020-08" db="EMBL/GenBank/DDBJ databases">
        <title>Genome sequencing and assembly of the red palm weevil Rhynchophorus ferrugineus.</title>
        <authorList>
            <person name="Dias G.B."/>
            <person name="Bergman C.M."/>
            <person name="Manee M."/>
        </authorList>
    </citation>
    <scope>NUCLEOTIDE SEQUENCE</scope>
    <source>
        <strain evidence="8">AA-2017</strain>
        <tissue evidence="8">Whole larva</tissue>
    </source>
</reference>
<dbReference type="PANTHER" id="PTHR13204">
    <property type="entry name" value="PTD012 PROTEIN"/>
    <property type="match status" value="1"/>
</dbReference>
<dbReference type="CDD" id="cd17298">
    <property type="entry name" value="DUF1907"/>
    <property type="match status" value="1"/>
</dbReference>
<protein>
    <recommendedName>
        <fullName evidence="7">DUF1907 domain-containing protein</fullName>
    </recommendedName>
</protein>
<dbReference type="Proteomes" id="UP000625711">
    <property type="component" value="Unassembled WGS sequence"/>
</dbReference>
<sequence>MAVDFKNIRIEKRPLFVPSLDEIGHIFRTSLQNNYAEVSVEMVDAPDLTQEPFLLANKGLNGNPKLVEVGGTPYLLPLPKPEKIYDLRDIARATNLEPAFFIGAGAGPHNYVGVNCEGIFNCNITDGILNQKSVISKVHGDDESIAVQFLSNDATDIGILGNIFASEGKPGKVLEIRVKKRLGSKNFIECLRNALETNYGNNHLVGLGGVFLLQEGRAHQHIMRKFPDQPITDEEGVNNWLKFYEMSAPLIALGTFTSGDGGDLDLRGQHFHSFSTHGEAGHYHNDTTPDEAEYLGYFNLAKEIIRIDQPVETHNLGKVSNSLNPPLIRIFTKVNPCNIRIGHSH</sequence>
<evidence type="ECO:0000256" key="4">
    <source>
        <dbReference type="ARBA" id="ARBA00022801"/>
    </source>
</evidence>
<dbReference type="SMART" id="SM01168">
    <property type="entry name" value="DUF1907"/>
    <property type="match status" value="1"/>
</dbReference>
<keyword evidence="6" id="KW-0539">Nucleus</keyword>
<keyword evidence="5" id="KW-0862">Zinc</keyword>
<accession>A0A834HZ53</accession>
<dbReference type="AlphaFoldDB" id="A0A834HZ53"/>
<dbReference type="OrthoDB" id="5119241at2759"/>
<evidence type="ECO:0000256" key="1">
    <source>
        <dbReference type="ARBA" id="ARBA00004123"/>
    </source>
</evidence>
<dbReference type="SUPFAM" id="SSF117856">
    <property type="entry name" value="AF0104/ALDC/Ptd012-like"/>
    <property type="match status" value="1"/>
</dbReference>
<keyword evidence="9" id="KW-1185">Reference proteome</keyword>
<dbReference type="Pfam" id="PF08925">
    <property type="entry name" value="DUF1907"/>
    <property type="match status" value="1"/>
</dbReference>
<evidence type="ECO:0000313" key="8">
    <source>
        <dbReference type="EMBL" id="KAF7271652.1"/>
    </source>
</evidence>
<proteinExistence type="predicted"/>